<proteinExistence type="predicted"/>
<reference evidence="2" key="2">
    <citation type="journal article" date="2022" name="Microbiol. Resour. Announc.">
        <title>Metagenome Sequencing to Explore Phylogenomics of Terrestrial Cyanobacteria.</title>
        <authorList>
            <person name="Ward R.D."/>
            <person name="Stajich J.E."/>
            <person name="Johansen J.R."/>
            <person name="Huntemann M."/>
            <person name="Clum A."/>
            <person name="Foster B."/>
            <person name="Foster B."/>
            <person name="Roux S."/>
            <person name="Palaniappan K."/>
            <person name="Varghese N."/>
            <person name="Mukherjee S."/>
            <person name="Reddy T.B.K."/>
            <person name="Daum C."/>
            <person name="Copeland A."/>
            <person name="Chen I.A."/>
            <person name="Ivanova N.N."/>
            <person name="Kyrpides N.C."/>
            <person name="Shapiro N."/>
            <person name="Eloe-Fadrosh E.A."/>
            <person name="Pietrasiak N."/>
        </authorList>
    </citation>
    <scope>NUCLEOTIDE SEQUENCE</scope>
    <source>
        <strain evidence="2">GSE-NOS-MK-12-04C</strain>
    </source>
</reference>
<evidence type="ECO:0000313" key="2">
    <source>
        <dbReference type="EMBL" id="MBW4668783.1"/>
    </source>
</evidence>
<keyword evidence="1" id="KW-1133">Transmembrane helix</keyword>
<evidence type="ECO:0000256" key="1">
    <source>
        <dbReference type="SAM" id="Phobius"/>
    </source>
</evidence>
<comment type="caution">
    <text evidence="2">The sequence shown here is derived from an EMBL/GenBank/DDBJ whole genome shotgun (WGS) entry which is preliminary data.</text>
</comment>
<accession>A0A951QPJ5</accession>
<name>A0A951QPJ5_9CYAN</name>
<evidence type="ECO:0000313" key="3">
    <source>
        <dbReference type="Proteomes" id="UP000729701"/>
    </source>
</evidence>
<sequence length="68" mass="7379">MKISQETSERLVIVEQDNSVSRYLSSLGWSIILLPFALSFLTIPGIIILAGVALILSLQTPPGQIAVR</sequence>
<keyword evidence="1" id="KW-0472">Membrane</keyword>
<organism evidence="2 3">
    <name type="scientific">Cyanomargarita calcarea GSE-NOS-MK-12-04C</name>
    <dbReference type="NCBI Taxonomy" id="2839659"/>
    <lineage>
        <taxon>Bacteria</taxon>
        <taxon>Bacillati</taxon>
        <taxon>Cyanobacteriota</taxon>
        <taxon>Cyanophyceae</taxon>
        <taxon>Nostocales</taxon>
        <taxon>Cyanomargaritaceae</taxon>
        <taxon>Cyanomargarita</taxon>
    </lineage>
</organism>
<dbReference type="AlphaFoldDB" id="A0A951QPJ5"/>
<keyword evidence="1" id="KW-0812">Transmembrane</keyword>
<dbReference type="EMBL" id="JAHHGZ010000015">
    <property type="protein sequence ID" value="MBW4668783.1"/>
    <property type="molecule type" value="Genomic_DNA"/>
</dbReference>
<feature type="transmembrane region" description="Helical" evidence="1">
    <location>
        <begin position="27"/>
        <end position="58"/>
    </location>
</feature>
<gene>
    <name evidence="2" type="ORF">KME60_15485</name>
</gene>
<reference evidence="2" key="1">
    <citation type="submission" date="2021-05" db="EMBL/GenBank/DDBJ databases">
        <authorList>
            <person name="Pietrasiak N."/>
            <person name="Ward R."/>
            <person name="Stajich J.E."/>
            <person name="Kurbessoian T."/>
        </authorList>
    </citation>
    <scope>NUCLEOTIDE SEQUENCE</scope>
    <source>
        <strain evidence="2">GSE-NOS-MK-12-04C</strain>
    </source>
</reference>
<dbReference type="Proteomes" id="UP000729701">
    <property type="component" value="Unassembled WGS sequence"/>
</dbReference>
<protein>
    <submittedName>
        <fullName evidence="2">Uncharacterized protein</fullName>
    </submittedName>
</protein>